<name>A0A1H6C1V5_9BACT</name>
<sequence>MAATPSIVTSPIVSLSLALARLSDAAAINLFWLIGSVQVAGLLITLPGMGFLQRSMVNQINRTQRYAPVKPMWHLGIAQCSELETVYRNLFPDSWKADIYGVLRSLSISMGGIWALAYTGSKILHVYAHQGPQP</sequence>
<dbReference type="AlphaFoldDB" id="A0A1H6C1V5"/>
<keyword evidence="1" id="KW-0472">Membrane</keyword>
<feature type="transmembrane region" description="Helical" evidence="1">
    <location>
        <begin position="30"/>
        <end position="52"/>
    </location>
</feature>
<keyword evidence="3" id="KW-1185">Reference proteome</keyword>
<dbReference type="Proteomes" id="UP000236728">
    <property type="component" value="Unassembled WGS sequence"/>
</dbReference>
<organism evidence="2 3">
    <name type="scientific">Bryocella elongata</name>
    <dbReference type="NCBI Taxonomy" id="863522"/>
    <lineage>
        <taxon>Bacteria</taxon>
        <taxon>Pseudomonadati</taxon>
        <taxon>Acidobacteriota</taxon>
        <taxon>Terriglobia</taxon>
        <taxon>Terriglobales</taxon>
        <taxon>Acidobacteriaceae</taxon>
        <taxon>Bryocella</taxon>
    </lineage>
</organism>
<reference evidence="2 3" key="1">
    <citation type="submission" date="2016-10" db="EMBL/GenBank/DDBJ databases">
        <authorList>
            <person name="de Groot N.N."/>
        </authorList>
    </citation>
    <scope>NUCLEOTIDE SEQUENCE [LARGE SCALE GENOMIC DNA]</scope>
    <source>
        <strain evidence="2 3">DSM 22489</strain>
    </source>
</reference>
<accession>A0A1H6C1V5</accession>
<keyword evidence="1" id="KW-0812">Transmembrane</keyword>
<evidence type="ECO:0000313" key="2">
    <source>
        <dbReference type="EMBL" id="SEG66938.1"/>
    </source>
</evidence>
<evidence type="ECO:0000313" key="3">
    <source>
        <dbReference type="Proteomes" id="UP000236728"/>
    </source>
</evidence>
<dbReference type="RefSeq" id="WP_103935011.1">
    <property type="nucleotide sequence ID" value="NZ_FNVA01000008.1"/>
</dbReference>
<evidence type="ECO:0000256" key="1">
    <source>
        <dbReference type="SAM" id="Phobius"/>
    </source>
</evidence>
<keyword evidence="1" id="KW-1133">Transmembrane helix</keyword>
<protein>
    <submittedName>
        <fullName evidence="2">Uncharacterized protein</fullName>
    </submittedName>
</protein>
<dbReference type="EMBL" id="FNVA01000008">
    <property type="protein sequence ID" value="SEG66938.1"/>
    <property type="molecule type" value="Genomic_DNA"/>
</dbReference>
<gene>
    <name evidence="2" type="ORF">SAMN05421819_4174</name>
</gene>
<proteinExistence type="predicted"/>